<gene>
    <name evidence="15" type="primary">DNAH3_1</name>
    <name evidence="15" type="ORF">Ciccas_000049</name>
</gene>
<keyword evidence="6" id="KW-0067">ATP-binding</keyword>
<comment type="caution">
    <text evidence="15">The sequence shown here is derived from an EMBL/GenBank/DDBJ whole genome shotgun (WGS) entry which is preliminary data.</text>
</comment>
<evidence type="ECO:0000256" key="10">
    <source>
        <dbReference type="ARBA" id="ARBA00023175"/>
    </source>
</evidence>
<dbReference type="Gene3D" id="1.20.140.100">
    <property type="entry name" value="Dynein heavy chain, N-terminal domain 2"/>
    <property type="match status" value="1"/>
</dbReference>
<dbReference type="InterPro" id="IPR035706">
    <property type="entry name" value="AAA_9"/>
</dbReference>
<dbReference type="Pfam" id="PF17857">
    <property type="entry name" value="AAA_lid_1"/>
    <property type="match status" value="1"/>
</dbReference>
<dbReference type="InterPro" id="IPR041589">
    <property type="entry name" value="DNAH3_AAA_lid_1"/>
</dbReference>
<proteinExistence type="inferred from homology"/>
<comment type="similarity">
    <text evidence="2">Belongs to the dynein heavy chain family.</text>
</comment>
<keyword evidence="16" id="KW-1185">Reference proteome</keyword>
<dbReference type="GO" id="GO:0005524">
    <property type="term" value="F:ATP binding"/>
    <property type="evidence" value="ECO:0007669"/>
    <property type="project" value="UniProtKB-KW"/>
</dbReference>
<dbReference type="Pfam" id="PF12774">
    <property type="entry name" value="AAA_6"/>
    <property type="match status" value="1"/>
</dbReference>
<dbReference type="GO" id="GO:0005874">
    <property type="term" value="C:microtubule"/>
    <property type="evidence" value="ECO:0007669"/>
    <property type="project" value="UniProtKB-KW"/>
</dbReference>
<keyword evidence="10" id="KW-0505">Motor protein</keyword>
<evidence type="ECO:0000256" key="4">
    <source>
        <dbReference type="ARBA" id="ARBA00022701"/>
    </source>
</evidence>
<evidence type="ECO:0000256" key="9">
    <source>
        <dbReference type="ARBA" id="ARBA00023069"/>
    </source>
</evidence>
<dbReference type="Pfam" id="PF12780">
    <property type="entry name" value="AAA_8"/>
    <property type="match status" value="1"/>
</dbReference>
<dbReference type="Gene3D" id="1.10.472.130">
    <property type="match status" value="1"/>
</dbReference>
<dbReference type="InterPro" id="IPR003593">
    <property type="entry name" value="AAA+_ATPase"/>
</dbReference>
<dbReference type="Gene3D" id="1.10.8.710">
    <property type="match status" value="1"/>
</dbReference>
<evidence type="ECO:0000256" key="5">
    <source>
        <dbReference type="ARBA" id="ARBA00022741"/>
    </source>
</evidence>
<dbReference type="InterPro" id="IPR035699">
    <property type="entry name" value="AAA_6"/>
</dbReference>
<dbReference type="SMART" id="SM00382">
    <property type="entry name" value="AAA"/>
    <property type="match status" value="2"/>
</dbReference>
<feature type="coiled-coil region" evidence="13">
    <location>
        <begin position="2648"/>
        <end position="2710"/>
    </location>
</feature>
<dbReference type="Gene3D" id="1.20.920.20">
    <property type="match status" value="1"/>
</dbReference>
<dbReference type="PANTHER" id="PTHR22878">
    <property type="entry name" value="DYNEIN HEAVY CHAIN 6, AXONEMAL-LIKE-RELATED"/>
    <property type="match status" value="1"/>
</dbReference>
<dbReference type="GO" id="GO:0005930">
    <property type="term" value="C:axoneme"/>
    <property type="evidence" value="ECO:0007669"/>
    <property type="project" value="UniProtKB-SubCell"/>
</dbReference>
<dbReference type="InterPro" id="IPR042228">
    <property type="entry name" value="Dynein_linker_3"/>
</dbReference>
<dbReference type="Pfam" id="PF12777">
    <property type="entry name" value="MT"/>
    <property type="match status" value="1"/>
</dbReference>
<evidence type="ECO:0000256" key="7">
    <source>
        <dbReference type="ARBA" id="ARBA00023017"/>
    </source>
</evidence>
<evidence type="ECO:0000256" key="11">
    <source>
        <dbReference type="ARBA" id="ARBA00023212"/>
    </source>
</evidence>
<feature type="coiled-coil region" evidence="13">
    <location>
        <begin position="2961"/>
        <end position="2988"/>
    </location>
</feature>
<keyword evidence="12" id="KW-0966">Cell projection</keyword>
<dbReference type="Gene3D" id="1.10.8.1220">
    <property type="match status" value="1"/>
</dbReference>
<reference evidence="15 16" key="1">
    <citation type="submission" date="2024-11" db="EMBL/GenBank/DDBJ databases">
        <title>Adaptive evolution of stress response genes in parasites aligns with host niche diversity.</title>
        <authorList>
            <person name="Hahn C."/>
            <person name="Resl P."/>
        </authorList>
    </citation>
    <scope>NUCLEOTIDE SEQUENCE [LARGE SCALE GENOMIC DNA]</scope>
    <source>
        <strain evidence="15">EGGRZ-B1_66</strain>
        <tissue evidence="15">Body</tissue>
    </source>
</reference>
<keyword evidence="8 13" id="KW-0175">Coiled coil</keyword>
<dbReference type="Gene3D" id="3.20.180.20">
    <property type="entry name" value="Dynein heavy chain, N-terminal domain 2"/>
    <property type="match status" value="1"/>
</dbReference>
<dbReference type="FunFam" id="1.20.58.1120:FF:000005">
    <property type="entry name" value="Dynein, axonemal, heavy chain 12"/>
    <property type="match status" value="1"/>
</dbReference>
<evidence type="ECO:0000256" key="2">
    <source>
        <dbReference type="ARBA" id="ARBA00008887"/>
    </source>
</evidence>
<dbReference type="InterPro" id="IPR024743">
    <property type="entry name" value="Dynein_HC_stalk"/>
</dbReference>
<dbReference type="EMBL" id="JBJKFK010000002">
    <property type="protein sequence ID" value="KAL3321293.1"/>
    <property type="molecule type" value="Genomic_DNA"/>
</dbReference>
<dbReference type="InterPro" id="IPR024317">
    <property type="entry name" value="Dynein_heavy_chain_D4_dom"/>
</dbReference>
<dbReference type="InterPro" id="IPR027417">
    <property type="entry name" value="P-loop_NTPase"/>
</dbReference>
<dbReference type="FunFam" id="3.40.50.300:FF:000044">
    <property type="entry name" value="Dynein heavy chain 5, axonemal"/>
    <property type="match status" value="1"/>
</dbReference>
<evidence type="ECO:0000256" key="8">
    <source>
        <dbReference type="ARBA" id="ARBA00023054"/>
    </source>
</evidence>
<keyword evidence="3" id="KW-0963">Cytoplasm</keyword>
<dbReference type="Pfam" id="PF17852">
    <property type="entry name" value="Dynein_AAA_lid"/>
    <property type="match status" value="1"/>
</dbReference>
<dbReference type="FunFam" id="1.10.8.1220:FF:000001">
    <property type="entry name" value="Dynein axonemal heavy chain 5"/>
    <property type="match status" value="1"/>
</dbReference>
<dbReference type="FunFam" id="1.20.920.30:FF:000002">
    <property type="entry name" value="Dynein axonemal heavy chain 3"/>
    <property type="match status" value="1"/>
</dbReference>
<organism evidence="15 16">
    <name type="scientific">Cichlidogyrus casuarinus</name>
    <dbReference type="NCBI Taxonomy" id="1844966"/>
    <lineage>
        <taxon>Eukaryota</taxon>
        <taxon>Metazoa</taxon>
        <taxon>Spiralia</taxon>
        <taxon>Lophotrochozoa</taxon>
        <taxon>Platyhelminthes</taxon>
        <taxon>Monogenea</taxon>
        <taxon>Monopisthocotylea</taxon>
        <taxon>Dactylogyridea</taxon>
        <taxon>Ancyrocephalidae</taxon>
        <taxon>Cichlidogyrus</taxon>
    </lineage>
</organism>
<dbReference type="InterPro" id="IPR041466">
    <property type="entry name" value="Dynein_AAA5_ext"/>
</dbReference>
<sequence length="3125" mass="356706">MKLIEEQLERQETQPTERDIERYMYYIQEGVPKHLLASIDTDFFPKLRTLIRSEHLAPTIVARQVPVLQLEIEEIYNFAMKKSIVDYILMAQTERDRLFIANIPKVFRNFVIRAPIPWHDSYAASKEFCEKNLHMPSAMTIHLQNVFEKTFQNDGFVDFSDLFNLEKPVELESFKQLFLNKCNLGRELLMKGWIGDCAAELQKINEKWISLLPTRGSEVSSAARSFFDSAAALMGQQLRVLVFRSLKSLMSFYSRYETSEAFLQPDGTYLYNAKPILVVRLKAAPGQIILQPSLKEVSEAILATFSFILEAARDIPRVEKKLFREMKNHDLVLRSVHSQEQEVIELTEKVMEIFLQNCAVPKDLLKAYKPYKNLLNETAEAEMRLFIKDRASIEASETKLQYLRDFRREIQSLWDNQSVNMFHLDFSQANQSLADNVFALRDMLLQFEINQNKEINRGINRRYDEVVARINQEAPDVASLVALQEFFKEANTTISAGLKEEVAEAKERVFFLLEWAVMSAEDIKVNTTTFNWPEKLSEVLDNVASRLMAERDQAEILLKARVADLNKRIKDLEEYVENMKKREAHNLDEIRKNAAFIEEFNEMWAKYNLDSEQLNSEEVAFLWEPTLFPFLIEVKKMMEPFDKLWTSVSTFEAVSKNWLSAPYKSLNAESIETMVSEWAKTLQKLTKFFSEMPAPSKLLTRYKKKIADFQKQIPLINVVCGPGLLPRHWEQMSEVVGIKLEPTTETDLKYFFSVIPLEDCQKLEEIGAAAAKEYQLQTSMMKMKEEWKNMKFELLLYRETGVSILSAVDDIQLLLDDHIIKAQTMKGSPYAVPFEKEIKAWEEKLVNMNDILDLWLKVQATWLYLEPIFSSEDILAQMPEEGNKFNVVDAIWKEFMAETTRNPNCLAATGQRDMLRRMNEAFNLLEEIQKGLNDYLEMKRLYFPRFFFLSNDELLEILSETKDPLRVQPHLKKCFEEITGMVSAEQETVAFNVKIIPAKAKGMVEKWLLQVEEVMLSSLQDVIIKGIEAYMATGREQWVLEWAGQVVICVSTVFWTQDVEQAIGDNSLGAYLTKCNKQIENIVALVRGRLTTGQRITLGALTVIDVHARDVVDALVTSKINSINAFDWLSQLRYYFRNETNKVSVCQITTDLDYGYEYLGNSPRLVITPLTDRCYRTLMGALKLNLGGAPEGPAGTGKTETCKDLAKAIAKQCVVFNCSDGLDYKAMGKFFKGLAQAGAWACFDEFNRIELEVFLNPTCTMFITMNPGYAGRQELPDNLKVLFRSVAMMVPDYALIGEISLYSMGFVDARSLASKIVATYKLCSEQLSSQHHYDYGMRAVKSVLTAAGNLRQKYLEEEEAILLLKAINDVNLPKFLAQDIPLFEGIISDLFPGINLPEGDYGAFYDSIGQVLESKSMKNVPWYVGKILQVYEMILVRHGLMIVGNPMGGKTQAYQCLAECLGIMVDKHQYDEYHVDYGIINPKAITMGQLYGQFDPVSHEWSDGILAVMYREFAIAADNRRKWVLFDGPVDAVWIENMNTVLDDNKKLCLMSGEIIQMSNLMNMIFEPADLEQASPATVSRCGMIYLEPHQLGWRPIVQTYLTSKLPPNLEHDHRELVKDLFEWLVDPCLNFIQHECKTLMPIEPIHSVSMLIKLFHSQLDEIARDFTTVKKETEEGGTAEQSTSMTSQAVYMWIQGLFLFSVIWSLGSCLITESRLKFDVFYRDLTSGVLADFPKPKTIKLNKNQNIPDRGNVYDFFFEKKLMGSWVEWASLLSGKEVLPPNTKPADIIVPTIETIRMKYLVSTYLEHSIPTLIVGSTGTGKSVLATEHLLSLPKDEFLPNIINFSARTSANQTQDIIMSRLDRRRKGVFGPPIGKKCIVFVDDLNMPAKEKYGAQPPVELLRMWIDHGLWYDRKDNTKQHLADVLFIAAMGPPGGGRNDITSRFTRHLNVIGLDEFSDGTMSRIFTTISDLHFEQPGFDSSFGRTGKLMVQATMQVYKETISTFLPTPAKSHYVFNLRDFARVIKGVLLMPAAQLVDADKLTRLWVHEVYRVFYDRLTLDEDRLKFFEIVKGTCMQVYKVSIDRVLSHLSHSGKVVDEDVRSLIFGDYMNDDQSYDEVTDLSQLGEKMGSYLVDYNSISKTPMQLVMFKFAMEHISRVARVLKQDNGHALLVGIGGSGRQSACRLAAFMADYDLFCIEISRTYSVNDWRDDLKRLLLKTGVDGKPTVFLFSDGQIKNESFMEDISMLLNSGDVPNIFPPDEKVELLEKLQNCARKEGRKVDTTPLALYNYFIERVKKNLHIVLAMSPIGDSFRMRLRMFPSLINCCTIDWFQTWPEDALQMVANKFLQEIDLSEEIREAAVVMCKAFHETVRDLSQKFLEIFGRHNYVTPTSYLEMIKTFKSLLSKKRTEIMTMRNRYLTGLDKLEFAASQVGKMQVELRELQPQLVVTGKEVDELLKVINKETIEIEAQKEVVAADQEIANEAASAAKAIKDECEADLAEAMPILEEAIASLNTLKQADITMVKAMKNPPAIVKLVMESVCVMLGEKAERKPEPGTGRMVEDYWGPSMKLLGDLKFLDRLKGFAIDNISAPIMKKIRETYIPNSEFDPNKVRNASTACEGLCKWIIALDKYDRVAKIVAPKKAKLAKAEEELAFQNAKLAEKVAQLNSVLAKLQKLQDELDKNMVKKQDLEDNIDLCSKKLDRAEKLISGLGGEKARWTEAAAMLKERYENITGDVLLSAGVVAYLGAFTVDFRTGIQEQWRAQCTSLNIPCTKVFRISDTLGEPVKVRFWNICGLPVDSFSTDNGIIVTNSNRWSLCIDPQGQANKWIKNLEKENNLKVIKLTDSNYVRTLEGAIQYGFPVLLENVGEELDPVLEPILQRLIFKQGASECIKLGDTVLEYNQNFKFYITTRLRNPHYLPEISVKVCLLNFMITPQGLEDQLLGIVAAEEKPELEAKKNELIIESADNKRQLKELEDKILEVLSESKGNILENETAINILSSSKVLSQQITEKQAIAEVTQVEIDSTRNGYRPVAFHGSILFFCISDMANIDPMYQYSLVWFINLFLSAIANSEKSNELEERIHYLNEEFTRSIYRNVCRSLFEAHKLLFSFIMCIGLMKGR</sequence>
<keyword evidence="11" id="KW-0206">Cytoskeleton</keyword>
<evidence type="ECO:0000256" key="3">
    <source>
        <dbReference type="ARBA" id="ARBA00022490"/>
    </source>
</evidence>
<feature type="non-terminal residue" evidence="15">
    <location>
        <position position="3125"/>
    </location>
</feature>
<keyword evidence="4" id="KW-0493">Microtubule</keyword>
<dbReference type="Gene3D" id="3.40.50.300">
    <property type="entry name" value="P-loop containing nucleotide triphosphate hydrolases"/>
    <property type="match status" value="5"/>
</dbReference>
<dbReference type="Gene3D" id="1.10.287.2620">
    <property type="match status" value="1"/>
</dbReference>
<dbReference type="FunFam" id="1.10.8.710:FF:000004">
    <property type="entry name" value="Dynein axonemal heavy chain 6"/>
    <property type="match status" value="1"/>
</dbReference>
<dbReference type="FunFam" id="1.20.140.100:FF:000004">
    <property type="entry name" value="Dynein axonemal heavy chain 6"/>
    <property type="match status" value="1"/>
</dbReference>
<feature type="domain" description="AAA+ ATPase" evidence="14">
    <location>
        <begin position="1184"/>
        <end position="1294"/>
    </location>
</feature>
<dbReference type="Gene3D" id="1.20.58.1120">
    <property type="match status" value="1"/>
</dbReference>
<feature type="domain" description="AAA+ ATPase" evidence="14">
    <location>
        <begin position="1809"/>
        <end position="1956"/>
    </location>
</feature>
<keyword evidence="9" id="KW-0969">Cilium</keyword>
<evidence type="ECO:0000256" key="13">
    <source>
        <dbReference type="SAM" id="Coils"/>
    </source>
</evidence>
<dbReference type="Pfam" id="PF12781">
    <property type="entry name" value="AAA_9"/>
    <property type="match status" value="1"/>
</dbReference>
<dbReference type="Proteomes" id="UP001626550">
    <property type="component" value="Unassembled WGS sequence"/>
</dbReference>
<dbReference type="FunFam" id="1.10.472.130:FF:000005">
    <property type="entry name" value="Dynein axonemal heavy chain 7"/>
    <property type="match status" value="1"/>
</dbReference>
<keyword evidence="5" id="KW-0547">Nucleotide-binding</keyword>
<dbReference type="InterPro" id="IPR026983">
    <property type="entry name" value="DHC"/>
</dbReference>
<keyword evidence="7" id="KW-0243">Dynein</keyword>
<dbReference type="Gene3D" id="1.20.920.30">
    <property type="match status" value="1"/>
</dbReference>
<dbReference type="FunFam" id="3.40.50.300:FF:000223">
    <property type="entry name" value="Dynein heavy chain 3, axonemal"/>
    <property type="match status" value="1"/>
</dbReference>
<dbReference type="FunFam" id="3.40.50.300:FF:001328">
    <property type="entry name" value="Dynein heavy chain 6, axonemal"/>
    <property type="match status" value="1"/>
</dbReference>
<dbReference type="InterPro" id="IPR042222">
    <property type="entry name" value="Dynein_2_N"/>
</dbReference>
<protein>
    <submittedName>
        <fullName evidence="15">Dynein heavy chain 3, axonemal</fullName>
    </submittedName>
</protein>
<dbReference type="SUPFAM" id="SSF52540">
    <property type="entry name" value="P-loop containing nucleoside triphosphate hydrolases"/>
    <property type="match status" value="4"/>
</dbReference>
<evidence type="ECO:0000259" key="14">
    <source>
        <dbReference type="SMART" id="SM00382"/>
    </source>
</evidence>
<dbReference type="FunFam" id="1.20.920.20:FF:000006">
    <property type="entry name" value="Dynein, axonemal, heavy chain 6"/>
    <property type="match status" value="1"/>
</dbReference>
<dbReference type="Pfam" id="PF12775">
    <property type="entry name" value="AAA_7"/>
    <property type="match status" value="1"/>
</dbReference>
<evidence type="ECO:0000256" key="6">
    <source>
        <dbReference type="ARBA" id="ARBA00022840"/>
    </source>
</evidence>
<accession>A0ABD2QP30</accession>
<comment type="subcellular location">
    <subcellularLocation>
        <location evidence="1">Cytoplasm</location>
        <location evidence="1">Cytoskeleton</location>
        <location evidence="1">Cilium axoneme</location>
    </subcellularLocation>
</comment>
<dbReference type="InterPro" id="IPR013602">
    <property type="entry name" value="Dynein_heavy_linker"/>
</dbReference>
<dbReference type="Pfam" id="PF08393">
    <property type="entry name" value="DHC_N2"/>
    <property type="match status" value="1"/>
</dbReference>
<evidence type="ECO:0000256" key="12">
    <source>
        <dbReference type="ARBA" id="ARBA00023273"/>
    </source>
</evidence>
<evidence type="ECO:0000256" key="1">
    <source>
        <dbReference type="ARBA" id="ARBA00004430"/>
    </source>
</evidence>
<dbReference type="Gene3D" id="6.10.140.1060">
    <property type="match status" value="1"/>
</dbReference>
<evidence type="ECO:0000313" key="15">
    <source>
        <dbReference type="EMBL" id="KAL3321293.1"/>
    </source>
</evidence>
<dbReference type="PANTHER" id="PTHR22878:SF71">
    <property type="entry name" value="DYNEIN, AXONEMAL, HEAVY CHAIN 3"/>
    <property type="match status" value="1"/>
</dbReference>
<dbReference type="InterPro" id="IPR043157">
    <property type="entry name" value="Dynein_AAA1S"/>
</dbReference>
<evidence type="ECO:0000313" key="16">
    <source>
        <dbReference type="Proteomes" id="UP001626550"/>
    </source>
</evidence>
<dbReference type="GO" id="GO:0030286">
    <property type="term" value="C:dynein complex"/>
    <property type="evidence" value="ECO:0007669"/>
    <property type="project" value="UniProtKB-KW"/>
</dbReference>
<dbReference type="FunFam" id="3.40.50.300:FF:002141">
    <property type="entry name" value="Dynein heavy chain"/>
    <property type="match status" value="1"/>
</dbReference>
<name>A0ABD2QP30_9PLAT</name>